<dbReference type="Proteomes" id="UP000191039">
    <property type="component" value="Unassembled WGS sequence"/>
</dbReference>
<dbReference type="GO" id="GO:0046872">
    <property type="term" value="F:metal ion binding"/>
    <property type="evidence" value="ECO:0007669"/>
    <property type="project" value="UniProtKB-KW"/>
</dbReference>
<evidence type="ECO:0000256" key="6">
    <source>
        <dbReference type="RuleBase" id="RU364048"/>
    </source>
</evidence>
<name>A0A1Q4H704_9MYCO</name>
<dbReference type="InterPro" id="IPR004294">
    <property type="entry name" value="Carotenoid_Oase"/>
</dbReference>
<dbReference type="OrthoDB" id="6636843at2"/>
<comment type="cofactor">
    <cofactor evidence="5 6">
        <name>Fe(2+)</name>
        <dbReference type="ChEBI" id="CHEBI:29033"/>
    </cofactor>
    <text evidence="5 6">Binds 1 Fe(2+) ion per subunit.</text>
</comment>
<dbReference type="GO" id="GO:0010436">
    <property type="term" value="F:carotenoid dioxygenase activity"/>
    <property type="evidence" value="ECO:0007669"/>
    <property type="project" value="TreeGrafter"/>
</dbReference>
<dbReference type="PANTHER" id="PTHR10543">
    <property type="entry name" value="BETA-CAROTENE DIOXYGENASE"/>
    <property type="match status" value="1"/>
</dbReference>
<evidence type="ECO:0000256" key="4">
    <source>
        <dbReference type="ARBA" id="ARBA00023004"/>
    </source>
</evidence>
<dbReference type="RefSeq" id="WP_073858829.1">
    <property type="nucleotide sequence ID" value="NZ_BAAATC010000006.1"/>
</dbReference>
<evidence type="ECO:0000256" key="2">
    <source>
        <dbReference type="ARBA" id="ARBA00022723"/>
    </source>
</evidence>
<feature type="binding site" evidence="5">
    <location>
        <position position="170"/>
    </location>
    <ligand>
        <name>Fe cation</name>
        <dbReference type="ChEBI" id="CHEBI:24875"/>
        <note>catalytic</note>
    </ligand>
</feature>
<keyword evidence="4 5" id="KW-0408">Iron</keyword>
<evidence type="ECO:0000313" key="9">
    <source>
        <dbReference type="Proteomes" id="UP000191039"/>
    </source>
</evidence>
<feature type="binding site" evidence="5">
    <location>
        <position position="219"/>
    </location>
    <ligand>
        <name>Fe cation</name>
        <dbReference type="ChEBI" id="CHEBI:24875"/>
        <note>catalytic</note>
    </ligand>
</feature>
<dbReference type="EMBL" id="MIJD01000265">
    <property type="protein sequence ID" value="OPE50156.1"/>
    <property type="molecule type" value="Genomic_DNA"/>
</dbReference>
<dbReference type="EMBL" id="PDCR01000007">
    <property type="protein sequence ID" value="PEG55348.1"/>
    <property type="molecule type" value="Genomic_DNA"/>
</dbReference>
<dbReference type="Proteomes" id="UP000220340">
    <property type="component" value="Unassembled WGS sequence"/>
</dbReference>
<dbReference type="EC" id="1.13.11.-" evidence="6"/>
<keyword evidence="10" id="KW-1185">Reference proteome</keyword>
<accession>A0A1Q4H704</accession>
<dbReference type="STRING" id="1801.BRW64_23290"/>
<proteinExistence type="inferred from homology"/>
<sequence length="492" mass="53718">MTPPVVSENTAPAAPLRPSANPFLAGNYAPVHEEVTVTDLDVTGTIPDYLDGRYLRVGPNPLTDPDPAKHHWFLGDGMAHGLRLADGTAHWYRNRWVRSALVARALGEPWKPGARGAGLDFAGNTNIIGHAGRTLVLTEAGARPYELTEELDTVGGSDFCGTLVHGYSAHPKHDPDTGELHAVSYHPMRGNRVRYTVTGVDGRVRRAVDIELTEQTMMHDFSLTEHYVVLYDMPVVLDFGGGPIGRAVSRFVATHSAPDAVVRAVMRGSERTRGGINAMPYRWAPEKQARIGVLPRDGHSGDIRWFEVPQCYVFHPLNAYEDGAGLVLDVVTHPSVFAVGAGLFEPPALDRWTVDLATGRVSSARLDDDPQEFPRVDERRVGKPHRYGYTIGSVMTADSSTPRTLLRHDLHTGQTRRVTFDDDGEPGEFVFVPASADAAEDDGVVMGFVYRRGTDRSDLVLLDAQTLETAAVVHLPCRVPHGFHGNWVPGTG</sequence>
<feature type="binding site" evidence="5">
    <location>
        <position position="484"/>
    </location>
    <ligand>
        <name>Fe cation</name>
        <dbReference type="ChEBI" id="CHEBI:24875"/>
        <note>catalytic</note>
    </ligand>
</feature>
<dbReference type="GO" id="GO:0016121">
    <property type="term" value="P:carotene catabolic process"/>
    <property type="evidence" value="ECO:0007669"/>
    <property type="project" value="TreeGrafter"/>
</dbReference>
<comment type="similarity">
    <text evidence="1 6">Belongs to the carotenoid oxygenase family.</text>
</comment>
<feature type="binding site" evidence="5">
    <location>
        <position position="315"/>
    </location>
    <ligand>
        <name>Fe cation</name>
        <dbReference type="ChEBI" id="CHEBI:24875"/>
        <note>catalytic</note>
    </ligand>
</feature>
<evidence type="ECO:0000313" key="10">
    <source>
        <dbReference type="Proteomes" id="UP000220340"/>
    </source>
</evidence>
<organism evidence="7 9">
    <name type="scientific">Mycolicibacterium diernhoferi</name>
    <dbReference type="NCBI Taxonomy" id="1801"/>
    <lineage>
        <taxon>Bacteria</taxon>
        <taxon>Bacillati</taxon>
        <taxon>Actinomycetota</taxon>
        <taxon>Actinomycetes</taxon>
        <taxon>Mycobacteriales</taxon>
        <taxon>Mycobacteriaceae</taxon>
        <taxon>Mycolicibacterium</taxon>
    </lineage>
</organism>
<gene>
    <name evidence="7" type="ORF">BV510_21330</name>
    <name evidence="8" type="ORF">CRI78_07210</name>
</gene>
<reference evidence="8 10" key="2">
    <citation type="submission" date="2017-10" db="EMBL/GenBank/DDBJ databases">
        <title>The new phylogeny of genus Mycobacterium.</title>
        <authorList>
            <person name="Tortoli E."/>
            <person name="Trovato A."/>
            <person name="Cirillo D.M."/>
        </authorList>
    </citation>
    <scope>NUCLEOTIDE SEQUENCE [LARGE SCALE GENOMIC DNA]</scope>
    <source>
        <strain evidence="8 10">IP141170001</strain>
    </source>
</reference>
<evidence type="ECO:0000313" key="7">
    <source>
        <dbReference type="EMBL" id="OPE50156.1"/>
    </source>
</evidence>
<keyword evidence="2 5" id="KW-0479">Metal-binding</keyword>
<dbReference type="AlphaFoldDB" id="A0A1Q4H704"/>
<dbReference type="Pfam" id="PF03055">
    <property type="entry name" value="RPE65"/>
    <property type="match status" value="1"/>
</dbReference>
<evidence type="ECO:0000313" key="8">
    <source>
        <dbReference type="EMBL" id="PEG55348.1"/>
    </source>
</evidence>
<evidence type="ECO:0000256" key="1">
    <source>
        <dbReference type="ARBA" id="ARBA00006787"/>
    </source>
</evidence>
<comment type="caution">
    <text evidence="7">The sequence shown here is derived from an EMBL/GenBank/DDBJ whole genome shotgun (WGS) entry which is preliminary data.</text>
</comment>
<reference evidence="7 9" key="1">
    <citation type="submission" date="2016-09" db="EMBL/GenBank/DDBJ databases">
        <title>genome sequences of unsequenced Mycobacteria.</title>
        <authorList>
            <person name="Greninger A.L."/>
            <person name="Jerome K.R."/>
            <person name="Mcnair B."/>
            <person name="Wallis C."/>
            <person name="Fang F."/>
        </authorList>
    </citation>
    <scope>NUCLEOTIDE SEQUENCE [LARGE SCALE GENOMIC DNA]</scope>
    <source>
        <strain evidence="7 9">BM1</strain>
    </source>
</reference>
<protein>
    <recommendedName>
        <fullName evidence="6">Dioxygenase</fullName>
        <ecNumber evidence="6">1.13.11.-</ecNumber>
    </recommendedName>
</protein>
<keyword evidence="3 6" id="KW-0560">Oxidoreductase</keyword>
<dbReference type="PANTHER" id="PTHR10543:SF89">
    <property type="entry name" value="CAROTENOID 9,10(9',10')-CLEAVAGE DIOXYGENASE 1"/>
    <property type="match status" value="1"/>
</dbReference>
<evidence type="ECO:0000256" key="5">
    <source>
        <dbReference type="PIRSR" id="PIRSR604294-1"/>
    </source>
</evidence>
<keyword evidence="6" id="KW-0223">Dioxygenase</keyword>
<evidence type="ECO:0000256" key="3">
    <source>
        <dbReference type="ARBA" id="ARBA00023002"/>
    </source>
</evidence>